<keyword evidence="5" id="KW-0479">Metal-binding</keyword>
<protein>
    <submittedName>
        <fullName evidence="9">SFRICE_027600</fullName>
    </submittedName>
</protein>
<comment type="similarity">
    <text evidence="3">Belongs to the HARBI1 family.</text>
</comment>
<dbReference type="GO" id="GO:0046872">
    <property type="term" value="F:metal ion binding"/>
    <property type="evidence" value="ECO:0007669"/>
    <property type="project" value="UniProtKB-KW"/>
</dbReference>
<name>A0A2H1VWW7_SPOFR</name>
<evidence type="ECO:0000259" key="8">
    <source>
        <dbReference type="Pfam" id="PF13359"/>
    </source>
</evidence>
<dbReference type="PANTHER" id="PTHR22930:SF269">
    <property type="entry name" value="NUCLEASE HARBI1-LIKE PROTEIN"/>
    <property type="match status" value="1"/>
</dbReference>
<evidence type="ECO:0000256" key="4">
    <source>
        <dbReference type="ARBA" id="ARBA00022722"/>
    </source>
</evidence>
<dbReference type="EMBL" id="ODYU01004940">
    <property type="protein sequence ID" value="SOQ45325.1"/>
    <property type="molecule type" value="Genomic_DNA"/>
</dbReference>
<dbReference type="GO" id="GO:0005634">
    <property type="term" value="C:nucleus"/>
    <property type="evidence" value="ECO:0007669"/>
    <property type="project" value="UniProtKB-SubCell"/>
</dbReference>
<accession>A0A2H1VWW7</accession>
<dbReference type="Pfam" id="PF13359">
    <property type="entry name" value="DDE_Tnp_4"/>
    <property type="match status" value="1"/>
</dbReference>
<evidence type="ECO:0000256" key="2">
    <source>
        <dbReference type="ARBA" id="ARBA00004123"/>
    </source>
</evidence>
<proteinExistence type="inferred from homology"/>
<keyword evidence="4" id="KW-0540">Nuclease</keyword>
<organism evidence="9">
    <name type="scientific">Spodoptera frugiperda</name>
    <name type="common">Fall armyworm</name>
    <dbReference type="NCBI Taxonomy" id="7108"/>
    <lineage>
        <taxon>Eukaryota</taxon>
        <taxon>Metazoa</taxon>
        <taxon>Ecdysozoa</taxon>
        <taxon>Arthropoda</taxon>
        <taxon>Hexapoda</taxon>
        <taxon>Insecta</taxon>
        <taxon>Pterygota</taxon>
        <taxon>Neoptera</taxon>
        <taxon>Endopterygota</taxon>
        <taxon>Lepidoptera</taxon>
        <taxon>Glossata</taxon>
        <taxon>Ditrysia</taxon>
        <taxon>Noctuoidea</taxon>
        <taxon>Noctuidae</taxon>
        <taxon>Amphipyrinae</taxon>
        <taxon>Spodoptera</taxon>
    </lineage>
</organism>
<dbReference type="PANTHER" id="PTHR22930">
    <property type="match status" value="1"/>
</dbReference>
<dbReference type="GO" id="GO:0016787">
    <property type="term" value="F:hydrolase activity"/>
    <property type="evidence" value="ECO:0007669"/>
    <property type="project" value="UniProtKB-KW"/>
</dbReference>
<comment type="cofactor">
    <cofactor evidence="1">
        <name>a divalent metal cation</name>
        <dbReference type="ChEBI" id="CHEBI:60240"/>
    </cofactor>
</comment>
<keyword evidence="6" id="KW-0378">Hydrolase</keyword>
<keyword evidence="7" id="KW-0539">Nucleus</keyword>
<gene>
    <name evidence="9" type="ORF">SFRICE_027600</name>
</gene>
<evidence type="ECO:0000256" key="1">
    <source>
        <dbReference type="ARBA" id="ARBA00001968"/>
    </source>
</evidence>
<dbReference type="InterPro" id="IPR045249">
    <property type="entry name" value="HARBI1-like"/>
</dbReference>
<dbReference type="InterPro" id="IPR027806">
    <property type="entry name" value="HARBI1_dom"/>
</dbReference>
<comment type="subcellular location">
    <subcellularLocation>
        <location evidence="2">Nucleus</location>
    </subcellularLocation>
</comment>
<dbReference type="AlphaFoldDB" id="A0A2H1VWW7"/>
<evidence type="ECO:0000256" key="6">
    <source>
        <dbReference type="ARBA" id="ARBA00022801"/>
    </source>
</evidence>
<sequence>MPRVTYNVVGHVAGHYATLQRHVPNAEEWKNIERGFKTRWNFPLCYGSIDGKHVTIKAPPKSGSLYFNYKKTSSVVLLGIADHDYCFSYIDVGACGSASDGGVFKNCSIYQDRENNLLPDNGVIVGDAAFPLKTYLMKPYPGVNLSTEEKVFNYRLSRARRIIESN</sequence>
<evidence type="ECO:0000256" key="3">
    <source>
        <dbReference type="ARBA" id="ARBA00006958"/>
    </source>
</evidence>
<reference evidence="9" key="1">
    <citation type="submission" date="2016-07" db="EMBL/GenBank/DDBJ databases">
        <authorList>
            <person name="Bretaudeau A."/>
        </authorList>
    </citation>
    <scope>NUCLEOTIDE SEQUENCE</scope>
    <source>
        <strain evidence="9">Rice</strain>
        <tissue evidence="9">Whole body</tissue>
    </source>
</reference>
<evidence type="ECO:0000313" key="9">
    <source>
        <dbReference type="EMBL" id="SOQ45325.1"/>
    </source>
</evidence>
<evidence type="ECO:0000256" key="5">
    <source>
        <dbReference type="ARBA" id="ARBA00022723"/>
    </source>
</evidence>
<feature type="domain" description="DDE Tnp4" evidence="8">
    <location>
        <begin position="49"/>
        <end position="164"/>
    </location>
</feature>
<evidence type="ECO:0000256" key="7">
    <source>
        <dbReference type="ARBA" id="ARBA00023242"/>
    </source>
</evidence>
<dbReference type="GO" id="GO:0004518">
    <property type="term" value="F:nuclease activity"/>
    <property type="evidence" value="ECO:0007669"/>
    <property type="project" value="UniProtKB-KW"/>
</dbReference>